<organism evidence="7">
    <name type="scientific">Sulfurovum sp. enrichment culture clone C5</name>
    <dbReference type="NCBI Taxonomy" id="497650"/>
    <lineage>
        <taxon>Bacteria</taxon>
        <taxon>Pseudomonadati</taxon>
        <taxon>Campylobacterota</taxon>
        <taxon>Epsilonproteobacteria</taxon>
        <taxon>Campylobacterales</taxon>
        <taxon>Sulfurovaceae</taxon>
        <taxon>Sulfurovum</taxon>
        <taxon>environmental samples</taxon>
    </lineage>
</organism>
<dbReference type="EC" id="2.7.1.23" evidence="6"/>
<evidence type="ECO:0000256" key="3">
    <source>
        <dbReference type="ARBA" id="ARBA00022857"/>
    </source>
</evidence>
<dbReference type="Gene3D" id="2.60.200.30">
    <property type="entry name" value="Probable inorganic polyphosphate/atp-NAD kinase, domain 2"/>
    <property type="match status" value="1"/>
</dbReference>
<keyword evidence="6" id="KW-0547">Nucleotide-binding</keyword>
<feature type="binding site" evidence="6">
    <location>
        <begin position="147"/>
        <end position="148"/>
    </location>
    <ligand>
        <name>NAD(+)</name>
        <dbReference type="ChEBI" id="CHEBI:57540"/>
    </ligand>
</feature>
<dbReference type="Gene3D" id="3.40.50.10330">
    <property type="entry name" value="Probable inorganic polyphosphate/atp-NAD kinase, domain 1"/>
    <property type="match status" value="1"/>
</dbReference>
<name>A0A0S4XMR4_9BACT</name>
<feature type="active site" description="Proton acceptor" evidence="6">
    <location>
        <position position="73"/>
    </location>
</feature>
<comment type="catalytic activity">
    <reaction evidence="5 6">
        <text>NAD(+) + ATP = ADP + NADP(+) + H(+)</text>
        <dbReference type="Rhea" id="RHEA:18629"/>
        <dbReference type="ChEBI" id="CHEBI:15378"/>
        <dbReference type="ChEBI" id="CHEBI:30616"/>
        <dbReference type="ChEBI" id="CHEBI:57540"/>
        <dbReference type="ChEBI" id="CHEBI:58349"/>
        <dbReference type="ChEBI" id="CHEBI:456216"/>
        <dbReference type="EC" id="2.7.1.23"/>
    </reaction>
</comment>
<proteinExistence type="inferred from homology"/>
<dbReference type="AlphaFoldDB" id="A0A0S4XMR4"/>
<dbReference type="GO" id="GO:0046872">
    <property type="term" value="F:metal ion binding"/>
    <property type="evidence" value="ECO:0007669"/>
    <property type="project" value="UniProtKB-UniRule"/>
</dbReference>
<dbReference type="GO" id="GO:0003951">
    <property type="term" value="F:NAD+ kinase activity"/>
    <property type="evidence" value="ECO:0007669"/>
    <property type="project" value="UniProtKB-UniRule"/>
</dbReference>
<evidence type="ECO:0000256" key="1">
    <source>
        <dbReference type="ARBA" id="ARBA00022679"/>
    </source>
</evidence>
<feature type="binding site" evidence="6">
    <location>
        <position position="158"/>
    </location>
    <ligand>
        <name>NAD(+)</name>
        <dbReference type="ChEBI" id="CHEBI:57540"/>
    </ligand>
</feature>
<dbReference type="HAMAP" id="MF_00361">
    <property type="entry name" value="NAD_kinase"/>
    <property type="match status" value="1"/>
</dbReference>
<dbReference type="InterPro" id="IPR016064">
    <property type="entry name" value="NAD/diacylglycerol_kinase_sf"/>
</dbReference>
<dbReference type="GO" id="GO:0051287">
    <property type="term" value="F:NAD binding"/>
    <property type="evidence" value="ECO:0007669"/>
    <property type="project" value="UniProtKB-ARBA"/>
</dbReference>
<keyword evidence="4 6" id="KW-0520">NAD</keyword>
<feature type="binding site" evidence="6">
    <location>
        <position position="175"/>
    </location>
    <ligand>
        <name>NAD(+)</name>
        <dbReference type="ChEBI" id="CHEBI:57540"/>
    </ligand>
</feature>
<dbReference type="InterPro" id="IPR017438">
    <property type="entry name" value="ATP-NAD_kinase_N"/>
</dbReference>
<dbReference type="GO" id="GO:0006741">
    <property type="term" value="P:NADP+ biosynthetic process"/>
    <property type="evidence" value="ECO:0007669"/>
    <property type="project" value="UniProtKB-UniRule"/>
</dbReference>
<evidence type="ECO:0000256" key="6">
    <source>
        <dbReference type="HAMAP-Rule" id="MF_00361"/>
    </source>
</evidence>
<evidence type="ECO:0000256" key="5">
    <source>
        <dbReference type="ARBA" id="ARBA00047925"/>
    </source>
</evidence>
<dbReference type="Pfam" id="PF01513">
    <property type="entry name" value="NAD_kinase"/>
    <property type="match status" value="1"/>
</dbReference>
<dbReference type="Pfam" id="PF20143">
    <property type="entry name" value="NAD_kinase_C"/>
    <property type="match status" value="1"/>
</dbReference>
<dbReference type="PANTHER" id="PTHR20275:SF0">
    <property type="entry name" value="NAD KINASE"/>
    <property type="match status" value="1"/>
</dbReference>
<dbReference type="GO" id="GO:0005737">
    <property type="term" value="C:cytoplasm"/>
    <property type="evidence" value="ECO:0007669"/>
    <property type="project" value="UniProtKB-SubCell"/>
</dbReference>
<feature type="binding site" evidence="6">
    <location>
        <begin position="73"/>
        <end position="74"/>
    </location>
    <ligand>
        <name>NAD(+)</name>
        <dbReference type="ChEBI" id="CHEBI:57540"/>
    </ligand>
</feature>
<comment type="cofactor">
    <cofactor evidence="6">
        <name>a divalent metal cation</name>
        <dbReference type="ChEBI" id="CHEBI:60240"/>
    </cofactor>
</comment>
<comment type="similarity">
    <text evidence="6">Belongs to the NAD kinase family.</text>
</comment>
<evidence type="ECO:0000313" key="7">
    <source>
        <dbReference type="EMBL" id="CUV65607.1"/>
    </source>
</evidence>
<dbReference type="EMBL" id="FAXN01000039">
    <property type="protein sequence ID" value="CUV65607.1"/>
    <property type="molecule type" value="Genomic_DNA"/>
</dbReference>
<keyword evidence="3 6" id="KW-0521">NADP</keyword>
<gene>
    <name evidence="7" type="primary">ppnK</name>
    <name evidence="6" type="synonym">nadK</name>
    <name evidence="7" type="ORF">BN3087_390058</name>
</gene>
<accession>A0A0S4XMR4</accession>
<keyword evidence="6" id="KW-0067">ATP-binding</keyword>
<sequence length="289" mass="32304">MTKLLEKIDTFGFTLKPNEPEIKIIFNNVKKLFEKYGLKVLLSKESAEMIGESGISFDDMCKESDVLVSLGGDGSLLSLVRRSYKHKKPVFGINAGSLGFLADVSLDNVEKFIKDLISQNYRIDERMMIEGIIKSTDGKRSSFFAFNDVVLTRSAISKMVKVNASIDDKWFNTYRGDGLIVSTPTGSTAYNLAVGGPVMYPLTHAFIMTPISAHSLTQRPLVVPGDFTIELTSPDENNIAVIDGQDDYELKPDDILIIKGAKRGARLIHSLERNYFDVLREKLHWGDKR</sequence>
<comment type="subcellular location">
    <subcellularLocation>
        <location evidence="6">Cytoplasm</location>
    </subcellularLocation>
</comment>
<feature type="binding site" evidence="6">
    <location>
        <position position="177"/>
    </location>
    <ligand>
        <name>NAD(+)</name>
        <dbReference type="ChEBI" id="CHEBI:57540"/>
    </ligand>
</feature>
<keyword evidence="2 6" id="KW-0418">Kinase</keyword>
<feature type="binding site" evidence="6">
    <location>
        <position position="245"/>
    </location>
    <ligand>
        <name>NAD(+)</name>
        <dbReference type="ChEBI" id="CHEBI:57540"/>
    </ligand>
</feature>
<dbReference type="InterPro" id="IPR017437">
    <property type="entry name" value="ATP-NAD_kinase_PpnK-typ_C"/>
</dbReference>
<dbReference type="SUPFAM" id="SSF111331">
    <property type="entry name" value="NAD kinase/diacylglycerol kinase-like"/>
    <property type="match status" value="1"/>
</dbReference>
<dbReference type="GO" id="GO:0005524">
    <property type="term" value="F:ATP binding"/>
    <property type="evidence" value="ECO:0007669"/>
    <property type="project" value="UniProtKB-KW"/>
</dbReference>
<keyword evidence="1 6" id="KW-0808">Transferase</keyword>
<dbReference type="GO" id="GO:0019674">
    <property type="term" value="P:NAD+ metabolic process"/>
    <property type="evidence" value="ECO:0007669"/>
    <property type="project" value="InterPro"/>
</dbReference>
<evidence type="ECO:0000256" key="4">
    <source>
        <dbReference type="ARBA" id="ARBA00023027"/>
    </source>
</evidence>
<dbReference type="InterPro" id="IPR002504">
    <property type="entry name" value="NADK"/>
</dbReference>
<protein>
    <recommendedName>
        <fullName evidence="6">NAD kinase</fullName>
        <ecNumber evidence="6">2.7.1.23</ecNumber>
    </recommendedName>
    <alternativeName>
        <fullName evidence="6">ATP-dependent NAD kinase</fullName>
    </alternativeName>
</protein>
<reference evidence="7" key="1">
    <citation type="submission" date="2015-11" db="EMBL/GenBank/DDBJ databases">
        <authorList>
            <person name="Zhang Y."/>
            <person name="Guo Z."/>
        </authorList>
    </citation>
    <scope>NUCLEOTIDE SEQUENCE</scope>
    <source>
        <strain evidence="7">BN30871</strain>
    </source>
</reference>
<dbReference type="PANTHER" id="PTHR20275">
    <property type="entry name" value="NAD KINASE"/>
    <property type="match status" value="1"/>
</dbReference>
<comment type="function">
    <text evidence="6">Involved in the regulation of the intracellular balance of NAD and NADP, and is a key enzyme in the biosynthesis of NADP. Catalyzes specifically the phosphorylation on 2'-hydroxyl of the adenosine moiety of NAD to yield NADP.</text>
</comment>
<keyword evidence="6" id="KW-0963">Cytoplasm</keyword>
<evidence type="ECO:0000256" key="2">
    <source>
        <dbReference type="ARBA" id="ARBA00022777"/>
    </source>
</evidence>
<comment type="caution">
    <text evidence="6">Lacks conserved residue(s) required for the propagation of feature annotation.</text>
</comment>